<protein>
    <submittedName>
        <fullName evidence="2">Uncharacterized protein</fullName>
    </submittedName>
</protein>
<dbReference type="EMBL" id="FPJO01000004">
    <property type="protein sequence ID" value="SFX62552.1"/>
    <property type="molecule type" value="Genomic_DNA"/>
</dbReference>
<evidence type="ECO:0000313" key="2">
    <source>
        <dbReference type="EMBL" id="SFX62552.1"/>
    </source>
</evidence>
<accession>A0A1K1YL53</accession>
<dbReference type="Proteomes" id="UP000181909">
    <property type="component" value="Unassembled WGS sequence"/>
</dbReference>
<feature type="region of interest" description="Disordered" evidence="1">
    <location>
        <begin position="156"/>
        <end position="175"/>
    </location>
</feature>
<dbReference type="STRING" id="1893.SAMN02787144_1004347"/>
<reference evidence="2 3" key="1">
    <citation type="submission" date="2016-11" db="EMBL/GenBank/DDBJ databases">
        <authorList>
            <person name="Jaros S."/>
            <person name="Januszkiewicz K."/>
            <person name="Wedrychowicz H."/>
        </authorList>
    </citation>
    <scope>NUCLEOTIDE SEQUENCE [LARGE SCALE GENOMIC DNA]</scope>
    <source>
        <strain evidence="2 3">OK807</strain>
    </source>
</reference>
<name>A0A1K1YL53_STRAR</name>
<evidence type="ECO:0000313" key="3">
    <source>
        <dbReference type="Proteomes" id="UP000181909"/>
    </source>
</evidence>
<evidence type="ECO:0000256" key="1">
    <source>
        <dbReference type="SAM" id="MobiDB-lite"/>
    </source>
</evidence>
<organism evidence="2 3">
    <name type="scientific">Streptomyces atratus</name>
    <dbReference type="NCBI Taxonomy" id="1893"/>
    <lineage>
        <taxon>Bacteria</taxon>
        <taxon>Bacillati</taxon>
        <taxon>Actinomycetota</taxon>
        <taxon>Actinomycetes</taxon>
        <taxon>Kitasatosporales</taxon>
        <taxon>Streptomycetaceae</taxon>
        <taxon>Streptomyces</taxon>
    </lineage>
</organism>
<dbReference type="AlphaFoldDB" id="A0A1K1YL53"/>
<proteinExistence type="predicted"/>
<sequence length="175" mass="18824">MDTTSLDSIDSAAFDPGQWEDGVNTLDVGDTRISLRTLADSATLTLSHDDAAGTEALVMATADGTVTLRLDVPLGDAVGFWHPDAGWERTLPADWSAWRGLSLVRSAPVGCLYDAAGQDRALQPHPADRMGLSPGVHQQHRTLPRTDTLADLLQHSTQTHHARRPTPICRLSPTS</sequence>
<gene>
    <name evidence="2" type="ORF">SAMN02787144_1004347</name>
</gene>